<dbReference type="PANTHER" id="PTHR45128:SF2">
    <property type="entry name" value="METHYLTRANSFERASE DOMAIN-CONTAINING PROTEIN"/>
    <property type="match status" value="1"/>
</dbReference>
<organism evidence="3 4">
    <name type="scientific">Geodermatophilus siccatus</name>
    <dbReference type="NCBI Taxonomy" id="1137991"/>
    <lineage>
        <taxon>Bacteria</taxon>
        <taxon>Bacillati</taxon>
        <taxon>Actinomycetota</taxon>
        <taxon>Actinomycetes</taxon>
        <taxon>Geodermatophilales</taxon>
        <taxon>Geodermatophilaceae</taxon>
        <taxon>Geodermatophilus</taxon>
    </lineage>
</organism>
<dbReference type="GO" id="GO:0032259">
    <property type="term" value="P:methylation"/>
    <property type="evidence" value="ECO:0007669"/>
    <property type="project" value="UniProtKB-KW"/>
</dbReference>
<dbReference type="InterPro" id="IPR053173">
    <property type="entry name" value="SAM-binding_MTase"/>
</dbReference>
<name>A0A1G9RDU4_9ACTN</name>
<dbReference type="InterPro" id="IPR048711">
    <property type="entry name" value="WHD_Rv2258c"/>
</dbReference>
<dbReference type="Pfam" id="PF21320">
    <property type="entry name" value="WHD_Rv2258c"/>
    <property type="match status" value="1"/>
</dbReference>
<dbReference type="InterPro" id="IPR036388">
    <property type="entry name" value="WH-like_DNA-bd_sf"/>
</dbReference>
<dbReference type="PANTHER" id="PTHR45128">
    <property type="entry name" value="METHYLTRANSFERASE TYPE 11"/>
    <property type="match status" value="1"/>
</dbReference>
<dbReference type="Proteomes" id="UP000198680">
    <property type="component" value="Unassembled WGS sequence"/>
</dbReference>
<dbReference type="OrthoDB" id="9801363at2"/>
<dbReference type="Gene3D" id="3.40.50.150">
    <property type="entry name" value="Vaccinia Virus protein VP39"/>
    <property type="match status" value="1"/>
</dbReference>
<evidence type="ECO:0000313" key="3">
    <source>
        <dbReference type="EMBL" id="SDM21394.1"/>
    </source>
</evidence>
<dbReference type="Pfam" id="PF13847">
    <property type="entry name" value="Methyltransf_31"/>
    <property type="match status" value="1"/>
</dbReference>
<dbReference type="STRING" id="1137991.SAMN05660642_01883"/>
<reference evidence="4" key="1">
    <citation type="submission" date="2016-10" db="EMBL/GenBank/DDBJ databases">
        <authorList>
            <person name="Varghese N."/>
            <person name="Submissions S."/>
        </authorList>
    </citation>
    <scope>NUCLEOTIDE SEQUENCE [LARGE SCALE GENOMIC DNA]</scope>
    <source>
        <strain evidence="4">DSM 45419</strain>
    </source>
</reference>
<evidence type="ECO:0000259" key="2">
    <source>
        <dbReference type="Pfam" id="PF21320"/>
    </source>
</evidence>
<dbReference type="InterPro" id="IPR036390">
    <property type="entry name" value="WH_DNA-bd_sf"/>
</dbReference>
<proteinExistence type="predicted"/>
<keyword evidence="4" id="KW-1185">Reference proteome</keyword>
<dbReference type="SUPFAM" id="SSF53335">
    <property type="entry name" value="S-adenosyl-L-methionine-dependent methyltransferases"/>
    <property type="match status" value="1"/>
</dbReference>
<evidence type="ECO:0000259" key="1">
    <source>
        <dbReference type="Pfam" id="PF13847"/>
    </source>
</evidence>
<sequence length="351" mass="37440">MTLDENKLNELLGRFVIDVGGSYHALSAVLGDRLGLYRALQSTMPATSQEVAAQAGVAERYVREWLAGQAAGGYVTYDPADGRYSLTEEQAFLLADTAGMQAASAFHCPVAVAKNIERITEAARTGGGFPWHDHDPALFEGVERFFRPGYAMNLVSSWIPALDGVEAKLRAGARVADLGCGHGSSTLLLANAFPASEIVGFDYHPASVDVARKRSVEAGLADRVSFEVASASDFPGTDYDLVTIFDALHDMSDPLGAARHVREVLKDDGTLLLVEPMAGDRVEDNLNPVGRLYYGASTVLCVAHSMSAEPRTALGAQAGEARLTELLHDAGFGSVRRAAETPFNIVLEARA</sequence>
<accession>A0A1G9RDU4</accession>
<evidence type="ECO:0000313" key="4">
    <source>
        <dbReference type="Proteomes" id="UP000198680"/>
    </source>
</evidence>
<dbReference type="AlphaFoldDB" id="A0A1G9RDU4"/>
<feature type="domain" description="Methyltransferase" evidence="1">
    <location>
        <begin position="171"/>
        <end position="287"/>
    </location>
</feature>
<dbReference type="Gene3D" id="1.10.10.10">
    <property type="entry name" value="Winged helix-like DNA-binding domain superfamily/Winged helix DNA-binding domain"/>
    <property type="match status" value="1"/>
</dbReference>
<dbReference type="GO" id="GO:0008168">
    <property type="term" value="F:methyltransferase activity"/>
    <property type="evidence" value="ECO:0007669"/>
    <property type="project" value="UniProtKB-KW"/>
</dbReference>
<dbReference type="CDD" id="cd02440">
    <property type="entry name" value="AdoMet_MTases"/>
    <property type="match status" value="1"/>
</dbReference>
<protein>
    <submittedName>
        <fullName evidence="3">Methyltransferase domain-containing protein</fullName>
    </submittedName>
</protein>
<gene>
    <name evidence="3" type="ORF">SAMN05660642_01883</name>
</gene>
<dbReference type="EMBL" id="FNHE01000004">
    <property type="protein sequence ID" value="SDM21394.1"/>
    <property type="molecule type" value="Genomic_DNA"/>
</dbReference>
<dbReference type="InterPro" id="IPR029063">
    <property type="entry name" value="SAM-dependent_MTases_sf"/>
</dbReference>
<feature type="domain" description="S-adenosylmethionine-dependent methyltransferase Rv2258c-like winged HTH" evidence="2">
    <location>
        <begin position="25"/>
        <end position="94"/>
    </location>
</feature>
<keyword evidence="3" id="KW-0489">Methyltransferase</keyword>
<dbReference type="RefSeq" id="WP_091216844.1">
    <property type="nucleotide sequence ID" value="NZ_FNHE01000004.1"/>
</dbReference>
<dbReference type="InterPro" id="IPR025714">
    <property type="entry name" value="Methyltranfer_dom"/>
</dbReference>
<dbReference type="SUPFAM" id="SSF46785">
    <property type="entry name" value="Winged helix' DNA-binding domain"/>
    <property type="match status" value="1"/>
</dbReference>
<keyword evidence="3" id="KW-0808">Transferase</keyword>